<proteinExistence type="predicted"/>
<evidence type="ECO:0000313" key="3">
    <source>
        <dbReference type="Proteomes" id="UP000824588"/>
    </source>
</evidence>
<evidence type="ECO:0000313" key="2">
    <source>
        <dbReference type="EMBL" id="QYY82509.1"/>
    </source>
</evidence>
<gene>
    <name evidence="2" type="ORF">J0G10_03365</name>
</gene>
<name>A0ABX8YRK2_9PSED</name>
<evidence type="ECO:0008006" key="4">
    <source>
        <dbReference type="Google" id="ProtNLM"/>
    </source>
</evidence>
<protein>
    <recommendedName>
        <fullName evidence="4">Type VI secretion system (T6SS), amidase immunity protein</fullName>
    </recommendedName>
</protein>
<evidence type="ECO:0000256" key="1">
    <source>
        <dbReference type="SAM" id="SignalP"/>
    </source>
</evidence>
<feature type="chain" id="PRO_5046209308" description="Type VI secretion system (T6SS), amidase immunity protein" evidence="1">
    <location>
        <begin position="20"/>
        <end position="138"/>
    </location>
</feature>
<reference evidence="2 3" key="1">
    <citation type="journal article" date="2022" name="Int. J. Syst. Evol. Microbiol.">
        <title>Pseudomonas germanica sp. nov., isolated from Iris germanica rhizomes.</title>
        <authorList>
            <person name="Atanasov K.E."/>
            <person name="Galbis D.M."/>
            <person name="Gallego J."/>
            <person name="Serpico A."/>
            <person name="Bosch M."/>
            <person name="Altabella T."/>
            <person name="Ferrer A."/>
        </authorList>
    </citation>
    <scope>NUCLEOTIDE SEQUENCE [LARGE SCALE GENOMIC DNA]</scope>
    <source>
        <strain evidence="2 3">FIT28</strain>
    </source>
</reference>
<dbReference type="RefSeq" id="WP_095125326.1">
    <property type="nucleotide sequence ID" value="NZ_CP071586.1"/>
</dbReference>
<dbReference type="Proteomes" id="UP000824588">
    <property type="component" value="Chromosome"/>
</dbReference>
<dbReference type="InterPro" id="IPR038314">
    <property type="entry name" value="T6SS_sf"/>
</dbReference>
<keyword evidence="3" id="KW-1185">Reference proteome</keyword>
<organism evidence="2 3">
    <name type="scientific">Pseudomonas germanica</name>
    <dbReference type="NCBI Taxonomy" id="2815720"/>
    <lineage>
        <taxon>Bacteria</taxon>
        <taxon>Pseudomonadati</taxon>
        <taxon>Pseudomonadota</taxon>
        <taxon>Gammaproteobacteria</taxon>
        <taxon>Pseudomonadales</taxon>
        <taxon>Pseudomonadaceae</taxon>
        <taxon>Pseudomonas</taxon>
    </lineage>
</organism>
<dbReference type="Gene3D" id="1.20.120.1620">
    <property type="match status" value="1"/>
</dbReference>
<dbReference type="EMBL" id="CP071586">
    <property type="protein sequence ID" value="QYY82509.1"/>
    <property type="molecule type" value="Genomic_DNA"/>
</dbReference>
<feature type="signal peptide" evidence="1">
    <location>
        <begin position="1"/>
        <end position="19"/>
    </location>
</feature>
<sequence>MRYPFIFLLVVLSPYLALADENHIDQARQTLKNYGLSECILKPFNQKSELEHDIEMSAGAYSHFGKGMHTVMENEDTHKVLHDPYKETRNYMFAASDQISANREYSDKKMIFHGCVQVYNSEAFDRFIRTQDAYIVDD</sequence>
<keyword evidence="1" id="KW-0732">Signal</keyword>
<accession>A0ABX8YRK2</accession>